<dbReference type="Proteomes" id="UP000011185">
    <property type="component" value="Unassembled WGS sequence"/>
</dbReference>
<gene>
    <name evidence="2" type="ORF">THOM_2819</name>
</gene>
<protein>
    <recommendedName>
        <fullName evidence="4">Ricin B lectin domain-containing protein</fullName>
    </recommendedName>
</protein>
<feature type="chain" id="PRO_5003979146" description="Ricin B lectin domain-containing protein" evidence="1">
    <location>
        <begin position="17"/>
        <end position="393"/>
    </location>
</feature>
<name>L7JU30_TRAHO</name>
<dbReference type="OMA" id="RPANTHE"/>
<accession>L7JU30</accession>
<dbReference type="OrthoDB" id="10347507at2759"/>
<evidence type="ECO:0008006" key="4">
    <source>
        <dbReference type="Google" id="ProtNLM"/>
    </source>
</evidence>
<reference evidence="2 3" key="1">
    <citation type="journal article" date="2012" name="PLoS Pathog.">
        <title>The genome of the obligate intracellular parasite Trachipleistophora hominis: new insights into microsporidian genome dynamics and reductive evolution.</title>
        <authorList>
            <person name="Heinz E."/>
            <person name="Williams T.A."/>
            <person name="Nakjang S."/>
            <person name="Noel C.J."/>
            <person name="Swan D.C."/>
            <person name="Goldberg A.V."/>
            <person name="Harris S.R."/>
            <person name="Weinmaier T."/>
            <person name="Markert S."/>
            <person name="Becher D."/>
            <person name="Bernhardt J."/>
            <person name="Dagan T."/>
            <person name="Hacker C."/>
            <person name="Lucocq J.M."/>
            <person name="Schweder T."/>
            <person name="Rattei T."/>
            <person name="Hall N."/>
            <person name="Hirt R.P."/>
            <person name="Embley T.M."/>
        </authorList>
    </citation>
    <scope>NUCLEOTIDE SEQUENCE [LARGE SCALE GENOMIC DNA]</scope>
</reference>
<dbReference type="EMBL" id="JH994056">
    <property type="protein sequence ID" value="ELQ74242.1"/>
    <property type="molecule type" value="Genomic_DNA"/>
</dbReference>
<keyword evidence="3" id="KW-1185">Reference proteome</keyword>
<evidence type="ECO:0000313" key="3">
    <source>
        <dbReference type="Proteomes" id="UP000011185"/>
    </source>
</evidence>
<organism evidence="2 3">
    <name type="scientific">Trachipleistophora hominis</name>
    <name type="common">Microsporidian parasite</name>
    <dbReference type="NCBI Taxonomy" id="72359"/>
    <lineage>
        <taxon>Eukaryota</taxon>
        <taxon>Fungi</taxon>
        <taxon>Fungi incertae sedis</taxon>
        <taxon>Microsporidia</taxon>
        <taxon>Pleistophoridae</taxon>
        <taxon>Trachipleistophora</taxon>
    </lineage>
</organism>
<dbReference type="InParanoid" id="L7JU30"/>
<keyword evidence="1" id="KW-0732">Signal</keyword>
<dbReference type="VEuPathDB" id="MicrosporidiaDB:THOM_2819"/>
<dbReference type="AlphaFoldDB" id="L7JU30"/>
<evidence type="ECO:0000256" key="1">
    <source>
        <dbReference type="SAM" id="SignalP"/>
    </source>
</evidence>
<proteinExistence type="predicted"/>
<evidence type="ECO:0000313" key="2">
    <source>
        <dbReference type="EMBL" id="ELQ74242.1"/>
    </source>
</evidence>
<dbReference type="HOGENOM" id="CLU_702454_0_0_1"/>
<feature type="signal peptide" evidence="1">
    <location>
        <begin position="1"/>
        <end position="16"/>
    </location>
</feature>
<sequence length="393" mass="44672">MRILLISEFLFALGGSVTYMAWEEDPSKVIANSHGYMKLMDKTKLTMNNVHNVRLFRENDSYVLRFGRSRLCYDNTKQRVKACRRQKMRSTWELVKTGLSYLVRQNEKCIAPTNTIESTSQQSELTLKDCDGPDVLKIQFNNSEGEILDVPTSKVGVTREVEPSGMRVLTLRKRSSINPVREVTTAGDVVVEHKPKEIIKNIKVVPKVAEPDVQVVEKQKVVHHGIPAVEKVVMPTVEDKELVLKNQEPKKLVIKEKPVAKTKEIVVEQEPSSMKRVTVDSEPDVTLVKPAQTTEVVNVPGVVETDHDTAVIKTKSPIKMIRPANTHETTSRRESAFQKEDEQFMRGTRDFQESIDDSLDKLVHSKSKKTTLVHHTHAEKCEYDKLTGAYRCR</sequence>